<dbReference type="EMBL" id="BARU01029760">
    <property type="protein sequence ID" value="GAH70621.1"/>
    <property type="molecule type" value="Genomic_DNA"/>
</dbReference>
<accession>X1HKG6</accession>
<dbReference type="AlphaFoldDB" id="X1HKG6"/>
<reference evidence="1" key="1">
    <citation type="journal article" date="2014" name="Front. Microbiol.">
        <title>High frequency of phylogenetically diverse reductive dehalogenase-homologous genes in deep subseafloor sedimentary metagenomes.</title>
        <authorList>
            <person name="Kawai M."/>
            <person name="Futagami T."/>
            <person name="Toyoda A."/>
            <person name="Takaki Y."/>
            <person name="Nishi S."/>
            <person name="Hori S."/>
            <person name="Arai W."/>
            <person name="Tsubouchi T."/>
            <person name="Morono Y."/>
            <person name="Uchiyama I."/>
            <person name="Ito T."/>
            <person name="Fujiyama A."/>
            <person name="Inagaki F."/>
            <person name="Takami H."/>
        </authorList>
    </citation>
    <scope>NUCLEOTIDE SEQUENCE</scope>
    <source>
        <strain evidence="1">Expedition CK06-06</strain>
    </source>
</reference>
<comment type="caution">
    <text evidence="1">The sequence shown here is derived from an EMBL/GenBank/DDBJ whole genome shotgun (WGS) entry which is preliminary data.</text>
</comment>
<protein>
    <submittedName>
        <fullName evidence="1">Uncharacterized protein</fullName>
    </submittedName>
</protein>
<sequence length="44" mass="5206">IGRDISTEMSYQENGCEKADDHHQAVAFYGQMDEGYLKKFRIHW</sequence>
<proteinExistence type="predicted"/>
<organism evidence="1">
    <name type="scientific">marine sediment metagenome</name>
    <dbReference type="NCBI Taxonomy" id="412755"/>
    <lineage>
        <taxon>unclassified sequences</taxon>
        <taxon>metagenomes</taxon>
        <taxon>ecological metagenomes</taxon>
    </lineage>
</organism>
<gene>
    <name evidence="1" type="ORF">S03H2_47293</name>
</gene>
<name>X1HKG6_9ZZZZ</name>
<feature type="non-terminal residue" evidence="1">
    <location>
        <position position="1"/>
    </location>
</feature>
<evidence type="ECO:0000313" key="1">
    <source>
        <dbReference type="EMBL" id="GAH70621.1"/>
    </source>
</evidence>